<sequence length="203" mass="21983">MTRTFSGGPTLHEVLEVCDVARRAPSAGFSQGCHFLVLDGPDKETFFEVSGAGTWFARRSPGVRDCTQIVLVLADPDAYTDRYSEPDKIDRGLSTRETWVCPYWLTDAAMAAQNLLLLCEDRRWGALLFGLHGDPRVTLDRFGVPDAVHCVGAVAIGHRSPGDRPSGSSTVRSRRGANEVVHVGRWVSPSGGPAGFATDDPEV</sequence>
<dbReference type="InterPro" id="IPR000415">
    <property type="entry name" value="Nitroreductase-like"/>
</dbReference>
<dbReference type="Gene3D" id="3.40.109.10">
    <property type="entry name" value="NADH Oxidase"/>
    <property type="match status" value="1"/>
</dbReference>
<feature type="domain" description="Nitroreductase" evidence="1">
    <location>
        <begin position="10"/>
        <end position="158"/>
    </location>
</feature>
<proteinExistence type="predicted"/>
<dbReference type="AlphaFoldDB" id="A0A6J6FEI6"/>
<name>A0A6J6FEI6_9ZZZZ</name>
<organism evidence="2">
    <name type="scientific">freshwater metagenome</name>
    <dbReference type="NCBI Taxonomy" id="449393"/>
    <lineage>
        <taxon>unclassified sequences</taxon>
        <taxon>metagenomes</taxon>
        <taxon>ecological metagenomes</taxon>
    </lineage>
</organism>
<evidence type="ECO:0000313" key="2">
    <source>
        <dbReference type="EMBL" id="CAB4587050.1"/>
    </source>
</evidence>
<dbReference type="GO" id="GO:0016491">
    <property type="term" value="F:oxidoreductase activity"/>
    <property type="evidence" value="ECO:0007669"/>
    <property type="project" value="InterPro"/>
</dbReference>
<dbReference type="InterPro" id="IPR029479">
    <property type="entry name" value="Nitroreductase"/>
</dbReference>
<evidence type="ECO:0000259" key="1">
    <source>
        <dbReference type="Pfam" id="PF00881"/>
    </source>
</evidence>
<accession>A0A6J6FEI6</accession>
<dbReference type="Pfam" id="PF00881">
    <property type="entry name" value="Nitroreductase"/>
    <property type="match status" value="1"/>
</dbReference>
<dbReference type="CDD" id="cd02062">
    <property type="entry name" value="Nitro_FMN_reductase"/>
    <property type="match status" value="1"/>
</dbReference>
<reference evidence="2" key="1">
    <citation type="submission" date="2020-05" db="EMBL/GenBank/DDBJ databases">
        <authorList>
            <person name="Chiriac C."/>
            <person name="Salcher M."/>
            <person name="Ghai R."/>
            <person name="Kavagutti S V."/>
        </authorList>
    </citation>
    <scope>NUCLEOTIDE SEQUENCE</scope>
</reference>
<gene>
    <name evidence="2" type="ORF">UFOPK1722_01420</name>
</gene>
<dbReference type="SUPFAM" id="SSF55469">
    <property type="entry name" value="FMN-dependent nitroreductase-like"/>
    <property type="match status" value="1"/>
</dbReference>
<protein>
    <submittedName>
        <fullName evidence="2">Unannotated protein</fullName>
    </submittedName>
</protein>
<dbReference type="EMBL" id="CAEZTS010000140">
    <property type="protein sequence ID" value="CAB4587050.1"/>
    <property type="molecule type" value="Genomic_DNA"/>
</dbReference>